<dbReference type="InterPro" id="IPR055178">
    <property type="entry name" value="RsdA/BaiN/AoA(So)-like_dom"/>
</dbReference>
<dbReference type="InterPro" id="IPR022460">
    <property type="entry name" value="Flavoprotein_PP4765"/>
</dbReference>
<comment type="caution">
    <text evidence="6">The sequence shown here is derived from an EMBL/GenBank/DDBJ whole genome shotgun (WGS) entry which is preliminary data.</text>
</comment>
<accession>A0ABV8CQ00</accession>
<protein>
    <submittedName>
        <fullName evidence="6">TIGR03862 family flavoprotein</fullName>
    </submittedName>
</protein>
<dbReference type="NCBIfam" id="TIGR00275">
    <property type="entry name" value="aminoacetone oxidase family FAD-binding enzyme"/>
    <property type="match status" value="1"/>
</dbReference>
<dbReference type="PANTHER" id="PTHR42887">
    <property type="entry name" value="OS12G0638800 PROTEIN"/>
    <property type="match status" value="1"/>
</dbReference>
<sequence length="415" mass="45303">MLSPSVITTPVAIIGGGPAGLFAAEWLSQQGHQVHLFDAMPSVGRKFLQAGKGGMNLTHSEPFAAFISRYGDASTRLAPLLQAFGADALRQWAQSLGIETFVGSSGRVFPTDMKAAPLLRRWLERLRAQGVCLHMRHECLGWDPQGRLRFATPDGERWVDAQACLLALGGASWPRLGSTGRWREWLMANGIAVTPFAPSNCGLEIRWSELFKERFAGSPLKTLTLTVMSHTGDRITRQGECVITEHGMEGSLLYPFTPLIRQQLQQQGVAQFWLDLLPGRTLERVQKDLRLPRGAKSLSNHLRSRLGLEGAKAALLRECLSAEQMNDLSQLALLIKQLPVTVSALRPLAEAISTAGGVDFDTLNPDLMLNALPGVFCAGEMLDWEAPTGGYLLTACFSTGLHAAKGIDYWLRHGA</sequence>
<dbReference type="SUPFAM" id="SSF160996">
    <property type="entry name" value="HI0933 insert domain-like"/>
    <property type="match status" value="1"/>
</dbReference>
<dbReference type="RefSeq" id="WP_377152583.1">
    <property type="nucleotide sequence ID" value="NZ_JBHSAF010000014.1"/>
</dbReference>
<feature type="domain" description="RsdA/BaiN/AoA(So)-like Rossmann fold-like" evidence="4">
    <location>
        <begin position="11"/>
        <end position="405"/>
    </location>
</feature>
<dbReference type="Gene3D" id="3.50.50.60">
    <property type="entry name" value="FAD/NAD(P)-binding domain"/>
    <property type="match status" value="1"/>
</dbReference>
<evidence type="ECO:0000256" key="3">
    <source>
        <dbReference type="ARBA" id="ARBA00022827"/>
    </source>
</evidence>
<dbReference type="Gene3D" id="1.10.8.260">
    <property type="entry name" value="HI0933 insert domain-like"/>
    <property type="match status" value="1"/>
</dbReference>
<evidence type="ECO:0000313" key="6">
    <source>
        <dbReference type="EMBL" id="MFC3914079.1"/>
    </source>
</evidence>
<evidence type="ECO:0000313" key="7">
    <source>
        <dbReference type="Proteomes" id="UP001595692"/>
    </source>
</evidence>
<name>A0ABV8CQ00_9GAMM</name>
<keyword evidence="7" id="KW-1185">Reference proteome</keyword>
<organism evidence="6 7">
    <name type="scientific">Pseudaeromonas sharmana</name>
    <dbReference type="NCBI Taxonomy" id="328412"/>
    <lineage>
        <taxon>Bacteria</taxon>
        <taxon>Pseudomonadati</taxon>
        <taxon>Pseudomonadota</taxon>
        <taxon>Gammaproteobacteria</taxon>
        <taxon>Aeromonadales</taxon>
        <taxon>Aeromonadaceae</taxon>
        <taxon>Pseudaeromonas</taxon>
    </lineage>
</organism>
<feature type="domain" description="RsdA/BaiN/AoA(So)-like insert" evidence="5">
    <location>
        <begin position="198"/>
        <end position="353"/>
    </location>
</feature>
<keyword evidence="3" id="KW-0274">FAD</keyword>
<dbReference type="Pfam" id="PF22780">
    <property type="entry name" value="HI0933_like_1st"/>
    <property type="match status" value="1"/>
</dbReference>
<dbReference type="EMBL" id="JBHSAF010000014">
    <property type="protein sequence ID" value="MFC3914079.1"/>
    <property type="molecule type" value="Genomic_DNA"/>
</dbReference>
<proteinExistence type="predicted"/>
<dbReference type="InterPro" id="IPR023166">
    <property type="entry name" value="BaiN-like_dom_sf"/>
</dbReference>
<evidence type="ECO:0000256" key="1">
    <source>
        <dbReference type="ARBA" id="ARBA00001974"/>
    </source>
</evidence>
<reference evidence="7" key="1">
    <citation type="journal article" date="2019" name="Int. J. Syst. Evol. Microbiol.">
        <title>The Global Catalogue of Microorganisms (GCM) 10K type strain sequencing project: providing services to taxonomists for standard genome sequencing and annotation.</title>
        <authorList>
            <consortium name="The Broad Institute Genomics Platform"/>
            <consortium name="The Broad Institute Genome Sequencing Center for Infectious Disease"/>
            <person name="Wu L."/>
            <person name="Ma J."/>
        </authorList>
    </citation>
    <scope>NUCLEOTIDE SEQUENCE [LARGE SCALE GENOMIC DNA]</scope>
    <source>
        <strain evidence="7">CCUG 54939</strain>
    </source>
</reference>
<keyword evidence="2" id="KW-0285">Flavoprotein</keyword>
<comment type="cofactor">
    <cofactor evidence="1">
        <name>FAD</name>
        <dbReference type="ChEBI" id="CHEBI:57692"/>
    </cofactor>
</comment>
<evidence type="ECO:0000256" key="2">
    <source>
        <dbReference type="ARBA" id="ARBA00022630"/>
    </source>
</evidence>
<dbReference type="Pfam" id="PF03486">
    <property type="entry name" value="HI0933_like"/>
    <property type="match status" value="1"/>
</dbReference>
<dbReference type="InterPro" id="IPR057661">
    <property type="entry name" value="RsdA/BaiN/AoA(So)_Rossmann"/>
</dbReference>
<dbReference type="InterPro" id="IPR004792">
    <property type="entry name" value="BaiN-like"/>
</dbReference>
<evidence type="ECO:0000259" key="4">
    <source>
        <dbReference type="Pfam" id="PF03486"/>
    </source>
</evidence>
<dbReference type="InterPro" id="IPR036188">
    <property type="entry name" value="FAD/NAD-bd_sf"/>
</dbReference>
<dbReference type="SUPFAM" id="SSF51905">
    <property type="entry name" value="FAD/NAD(P)-binding domain"/>
    <property type="match status" value="1"/>
</dbReference>
<dbReference type="PANTHER" id="PTHR42887:SF1">
    <property type="entry name" value="BLR3961 PROTEIN"/>
    <property type="match status" value="1"/>
</dbReference>
<gene>
    <name evidence="6" type="ORF">ACFOSS_11445</name>
</gene>
<dbReference type="Proteomes" id="UP001595692">
    <property type="component" value="Unassembled WGS sequence"/>
</dbReference>
<evidence type="ECO:0000259" key="5">
    <source>
        <dbReference type="Pfam" id="PF22780"/>
    </source>
</evidence>
<dbReference type="Gene3D" id="2.40.30.10">
    <property type="entry name" value="Translation factors"/>
    <property type="match status" value="1"/>
</dbReference>
<dbReference type="NCBIfam" id="TIGR03862">
    <property type="entry name" value="flavo_PP4765"/>
    <property type="match status" value="1"/>
</dbReference>